<evidence type="ECO:0000313" key="2">
    <source>
        <dbReference type="EMBL" id="POW14264.1"/>
    </source>
</evidence>
<feature type="compositionally biased region" description="Basic and acidic residues" evidence="1">
    <location>
        <begin position="11"/>
        <end position="40"/>
    </location>
</feature>
<dbReference type="AlphaFoldDB" id="A0A2S4VXJ6"/>
<evidence type="ECO:0000256" key="1">
    <source>
        <dbReference type="SAM" id="MobiDB-lite"/>
    </source>
</evidence>
<keyword evidence="3" id="KW-1185">Reference proteome</keyword>
<dbReference type="Proteomes" id="UP000239156">
    <property type="component" value="Unassembled WGS sequence"/>
</dbReference>
<dbReference type="VEuPathDB" id="FungiDB:PSTT_03087"/>
<organism evidence="2 3">
    <name type="scientific">Puccinia striiformis</name>
    <dbReference type="NCBI Taxonomy" id="27350"/>
    <lineage>
        <taxon>Eukaryota</taxon>
        <taxon>Fungi</taxon>
        <taxon>Dikarya</taxon>
        <taxon>Basidiomycota</taxon>
        <taxon>Pucciniomycotina</taxon>
        <taxon>Pucciniomycetes</taxon>
        <taxon>Pucciniales</taxon>
        <taxon>Pucciniaceae</taxon>
        <taxon>Puccinia</taxon>
    </lineage>
</organism>
<sequence length="107" mass="12344">RNQTMTLYNEKGNRNENRTKKVRNERASDRQDGTQDDRFSHGIPDQIRHHSMSLSSSLTMLASALSLFMSVKSSSLLAYSKVNPLISSQFEFDETKNLNEKYNQKKD</sequence>
<proteinExistence type="predicted"/>
<evidence type="ECO:0000313" key="3">
    <source>
        <dbReference type="Proteomes" id="UP000239156"/>
    </source>
</evidence>
<name>A0A2S4VXJ6_9BASI</name>
<gene>
    <name evidence="2" type="ORF">PSTT_03087</name>
</gene>
<accession>A0A2S4VXJ6</accession>
<feature type="region of interest" description="Disordered" evidence="1">
    <location>
        <begin position="1"/>
        <end position="42"/>
    </location>
</feature>
<comment type="caution">
    <text evidence="2">The sequence shown here is derived from an EMBL/GenBank/DDBJ whole genome shotgun (WGS) entry which is preliminary data.</text>
</comment>
<reference evidence="2" key="1">
    <citation type="submission" date="2017-12" db="EMBL/GenBank/DDBJ databases">
        <title>Gene loss provides genomic basis for host adaptation in cereal stripe rust fungi.</title>
        <authorList>
            <person name="Xia C."/>
        </authorList>
    </citation>
    <scope>NUCLEOTIDE SEQUENCE [LARGE SCALE GENOMIC DNA]</scope>
    <source>
        <strain evidence="2">93-210</strain>
    </source>
</reference>
<feature type="non-terminal residue" evidence="2">
    <location>
        <position position="1"/>
    </location>
</feature>
<protein>
    <submittedName>
        <fullName evidence="2">Uncharacterized protein</fullName>
    </submittedName>
</protein>
<dbReference type="EMBL" id="PKSL01000019">
    <property type="protein sequence ID" value="POW14264.1"/>
    <property type="molecule type" value="Genomic_DNA"/>
</dbReference>